<evidence type="ECO:0000256" key="2">
    <source>
        <dbReference type="SAM" id="Phobius"/>
    </source>
</evidence>
<feature type="domain" description="AMP-dependent synthetase/ligase" evidence="3">
    <location>
        <begin position="83"/>
        <end position="410"/>
    </location>
</feature>
<dbReference type="Gene3D" id="3.40.50.12780">
    <property type="entry name" value="N-terminal domain of ligase-like"/>
    <property type="match status" value="1"/>
</dbReference>
<dbReference type="Proteomes" id="UP001358417">
    <property type="component" value="Unassembled WGS sequence"/>
</dbReference>
<dbReference type="AlphaFoldDB" id="A0AAV9NWL0"/>
<reference evidence="5 6" key="1">
    <citation type="submission" date="2023-08" db="EMBL/GenBank/DDBJ databases">
        <title>Black Yeasts Isolated from many extreme environments.</title>
        <authorList>
            <person name="Coleine C."/>
            <person name="Stajich J.E."/>
            <person name="Selbmann L."/>
        </authorList>
    </citation>
    <scope>NUCLEOTIDE SEQUENCE [LARGE SCALE GENOMIC DNA]</scope>
    <source>
        <strain evidence="5 6">CCFEE 5792</strain>
    </source>
</reference>
<evidence type="ECO:0000256" key="1">
    <source>
        <dbReference type="ARBA" id="ARBA00006432"/>
    </source>
</evidence>
<dbReference type="Gene3D" id="3.30.300.30">
    <property type="match status" value="1"/>
</dbReference>
<organism evidence="5 6">
    <name type="scientific">Exophiala bonariae</name>
    <dbReference type="NCBI Taxonomy" id="1690606"/>
    <lineage>
        <taxon>Eukaryota</taxon>
        <taxon>Fungi</taxon>
        <taxon>Dikarya</taxon>
        <taxon>Ascomycota</taxon>
        <taxon>Pezizomycotina</taxon>
        <taxon>Eurotiomycetes</taxon>
        <taxon>Chaetothyriomycetidae</taxon>
        <taxon>Chaetothyriales</taxon>
        <taxon>Herpotrichiellaceae</taxon>
        <taxon>Exophiala</taxon>
    </lineage>
</organism>
<dbReference type="InterPro" id="IPR045851">
    <property type="entry name" value="AMP-bd_C_sf"/>
</dbReference>
<accession>A0AAV9NWL0</accession>
<dbReference type="PROSITE" id="PS00455">
    <property type="entry name" value="AMP_BINDING"/>
    <property type="match status" value="1"/>
</dbReference>
<dbReference type="InterPro" id="IPR000873">
    <property type="entry name" value="AMP-dep_synth/lig_dom"/>
</dbReference>
<name>A0AAV9NWL0_9EURO</name>
<dbReference type="GO" id="GO:0006631">
    <property type="term" value="P:fatty acid metabolic process"/>
    <property type="evidence" value="ECO:0007669"/>
    <property type="project" value="TreeGrafter"/>
</dbReference>
<feature type="transmembrane region" description="Helical" evidence="2">
    <location>
        <begin position="89"/>
        <end position="116"/>
    </location>
</feature>
<feature type="domain" description="AMP-binding enzyme C-terminal" evidence="4">
    <location>
        <begin position="462"/>
        <end position="542"/>
    </location>
</feature>
<dbReference type="SUPFAM" id="SSF56801">
    <property type="entry name" value="Acetyl-CoA synthetase-like"/>
    <property type="match status" value="1"/>
</dbReference>
<dbReference type="PANTHER" id="PTHR43201:SF8">
    <property type="entry name" value="ACYL-COA SYNTHETASE FAMILY MEMBER 3"/>
    <property type="match status" value="1"/>
</dbReference>
<dbReference type="PANTHER" id="PTHR43201">
    <property type="entry name" value="ACYL-COA SYNTHETASE"/>
    <property type="match status" value="1"/>
</dbReference>
<evidence type="ECO:0008006" key="7">
    <source>
        <dbReference type="Google" id="ProtNLM"/>
    </source>
</evidence>
<keyword evidence="2" id="KW-1133">Transmembrane helix</keyword>
<dbReference type="EMBL" id="JAVRRD010000001">
    <property type="protein sequence ID" value="KAK5065325.1"/>
    <property type="molecule type" value="Genomic_DNA"/>
</dbReference>
<dbReference type="GeneID" id="89969385"/>
<keyword evidence="6" id="KW-1185">Reference proteome</keyword>
<dbReference type="InterPro" id="IPR020845">
    <property type="entry name" value="AMP-binding_CS"/>
</dbReference>
<dbReference type="InterPro" id="IPR025110">
    <property type="entry name" value="AMP-bd_C"/>
</dbReference>
<dbReference type="RefSeq" id="XP_064712649.1">
    <property type="nucleotide sequence ID" value="XM_064844789.1"/>
</dbReference>
<keyword evidence="2" id="KW-0812">Transmembrane</keyword>
<dbReference type="GO" id="GO:0031956">
    <property type="term" value="F:medium-chain fatty acid-CoA ligase activity"/>
    <property type="evidence" value="ECO:0007669"/>
    <property type="project" value="TreeGrafter"/>
</dbReference>
<keyword evidence="2" id="KW-0472">Membrane</keyword>
<protein>
    <recommendedName>
        <fullName evidence="7">AMP-dependent synthetase/ligase domain-containing protein</fullName>
    </recommendedName>
</protein>
<gene>
    <name evidence="5" type="ORF">LTR84_001163</name>
</gene>
<comment type="caution">
    <text evidence="5">The sequence shown here is derived from an EMBL/GenBank/DDBJ whole genome shotgun (WGS) entry which is preliminary data.</text>
</comment>
<evidence type="ECO:0000313" key="5">
    <source>
        <dbReference type="EMBL" id="KAK5065325.1"/>
    </source>
</evidence>
<dbReference type="Pfam" id="PF13193">
    <property type="entry name" value="AMP-binding_C"/>
    <property type="match status" value="1"/>
</dbReference>
<sequence length="585" mass="64405">MAILHPTANTTDRTELVPSHEGPNVFPNCSLFSKLLRHARRNRLAIRDVNLSLEKTYGDILSDALTLRSFIATALGSEIILKIEQGEEVFIGILAAGGYEFSVAVLAVLALGAAFVPMTVSVPVKEASYFVTKSRQPLILVSSEVVELGKSITSFVSQRGHPVSTLEILPHLPPTPTYEPLQIVLSANRRLDDNRAGLVIFTSGTTGRPKGAVMRRAYCHEAALAIGEGYDLDHHDVLLHIVPVHHTTGLGTSFFPFLVAGACIEFKRGSFDPAWIWNRWLTGGFTTFSAVPTIFLRLKWYFERELAPKLSADDLNRFVQAANQFRAFMCGSSALPQPVQDFWTDIRGGRPILTRYGATEFPGCLKVPAECGPVPEGCVGLPVPGVELKLSDGDHGELLVRSPYMFAKYLYDDAATLAAHDEEGYFKTGDIVRRNGPFYFIEGRASVDILKSGGYKISALDLERVALGLPYVNEVAIVGVEDEEFGQRVGAILTLKPNSLPGNDLKLEKLRQDMRKELASYKLPTLLRVFGTGELPKGGTGKVQKKILGPELFPSNWREIREVQRWERAKDKGPVEQGGHLIARL</sequence>
<dbReference type="Pfam" id="PF00501">
    <property type="entry name" value="AMP-binding"/>
    <property type="match status" value="1"/>
</dbReference>
<proteinExistence type="inferred from homology"/>
<comment type="similarity">
    <text evidence="1">Belongs to the ATP-dependent AMP-binding enzyme family.</text>
</comment>
<evidence type="ECO:0000259" key="3">
    <source>
        <dbReference type="Pfam" id="PF00501"/>
    </source>
</evidence>
<evidence type="ECO:0000259" key="4">
    <source>
        <dbReference type="Pfam" id="PF13193"/>
    </source>
</evidence>
<evidence type="ECO:0000313" key="6">
    <source>
        <dbReference type="Proteomes" id="UP001358417"/>
    </source>
</evidence>
<dbReference type="InterPro" id="IPR042099">
    <property type="entry name" value="ANL_N_sf"/>
</dbReference>